<dbReference type="SUPFAM" id="SSF56112">
    <property type="entry name" value="Protein kinase-like (PK-like)"/>
    <property type="match status" value="1"/>
</dbReference>
<dbReference type="PANTHER" id="PTHR21310:SF37">
    <property type="entry name" value="AMINOGLYCOSIDE PHOSPHOTRANSFERASE DOMAIN-CONTAINING PROTEIN"/>
    <property type="match status" value="1"/>
</dbReference>
<organism evidence="3 4">
    <name type="scientific">Polytolypa hystricis (strain UAMH7299)</name>
    <dbReference type="NCBI Taxonomy" id="1447883"/>
    <lineage>
        <taxon>Eukaryota</taxon>
        <taxon>Fungi</taxon>
        <taxon>Dikarya</taxon>
        <taxon>Ascomycota</taxon>
        <taxon>Pezizomycotina</taxon>
        <taxon>Eurotiomycetes</taxon>
        <taxon>Eurotiomycetidae</taxon>
        <taxon>Onygenales</taxon>
        <taxon>Onygenales incertae sedis</taxon>
        <taxon>Polytolypa</taxon>
    </lineage>
</organism>
<evidence type="ECO:0000259" key="2">
    <source>
        <dbReference type="Pfam" id="PF01636"/>
    </source>
</evidence>
<name>A0A2B7X2Q6_POLH7</name>
<reference evidence="3 4" key="1">
    <citation type="submission" date="2017-10" db="EMBL/GenBank/DDBJ databases">
        <title>Comparative genomics in systemic dimorphic fungi from Ajellomycetaceae.</title>
        <authorList>
            <person name="Munoz J.F."/>
            <person name="Mcewen J.G."/>
            <person name="Clay O.K."/>
            <person name="Cuomo C.A."/>
        </authorList>
    </citation>
    <scope>NUCLEOTIDE SEQUENCE [LARGE SCALE GENOMIC DNA]</scope>
    <source>
        <strain evidence="3 4">UAMH7299</strain>
    </source>
</reference>
<dbReference type="Gene3D" id="3.30.200.20">
    <property type="entry name" value="Phosphorylase Kinase, domain 1"/>
    <property type="match status" value="1"/>
</dbReference>
<dbReference type="PANTHER" id="PTHR21310">
    <property type="entry name" value="AMINOGLYCOSIDE PHOSPHOTRANSFERASE-RELATED-RELATED"/>
    <property type="match status" value="1"/>
</dbReference>
<dbReference type="AlphaFoldDB" id="A0A2B7X2Q6"/>
<sequence>MEMKYDDEAWEQSDRIFELFKRKASSGVVLEGVTEFMASRRPSVRPIDRARIFGVGAFNFCYRMQFEDGFSSILRFASPGRSMFPAEKTRAEVAVMRFIKQNTTIPVPDILDYGMHGPCDMGPYILMECVDCASNLTAVLRAPGYKRGDRPYLDRNIEEKKLELLYGQVADILLELSRHDFGKIGCLTLEAQPNGWPVVKRPLSMNMNELVQLGNYPRHRLPSSPFTSASSYLQSLAETHFIHLSTQRNDAVESREDCRRKYIARRLLCRLASNSALSQEDTFDTGRFKLFCDDLRPTNILIDDSLRIVAVIDWEFTYAAPAEFTYSPPWWLLLETPEDWNWGVSDWAATYESRLKTFLKAMKTREDSAIREGMISEHQRLSIRMQDSWDNGSFWVNYGLRKSWAFDMVWPYIDRKFFGGNGTDERRIDLLDSGQRLRLLTDGDFRGMDEFVQRKLEDGKTRALDPHVEEETEDSLSNHTYKN</sequence>
<dbReference type="InterPro" id="IPR002575">
    <property type="entry name" value="Aminoglycoside_PTrfase"/>
</dbReference>
<dbReference type="Proteomes" id="UP000224634">
    <property type="component" value="Unassembled WGS sequence"/>
</dbReference>
<gene>
    <name evidence="3" type="ORF">AJ80_08696</name>
</gene>
<feature type="region of interest" description="Disordered" evidence="1">
    <location>
        <begin position="462"/>
        <end position="483"/>
    </location>
</feature>
<feature type="domain" description="Aminoglycoside phosphotransferase" evidence="2">
    <location>
        <begin position="68"/>
        <end position="322"/>
    </location>
</feature>
<dbReference type="InterPro" id="IPR051678">
    <property type="entry name" value="AGP_Transferase"/>
</dbReference>
<evidence type="ECO:0000256" key="1">
    <source>
        <dbReference type="SAM" id="MobiDB-lite"/>
    </source>
</evidence>
<proteinExistence type="predicted"/>
<protein>
    <recommendedName>
        <fullName evidence="2">Aminoglycoside phosphotransferase domain-containing protein</fullName>
    </recommendedName>
</protein>
<dbReference type="InterPro" id="IPR011009">
    <property type="entry name" value="Kinase-like_dom_sf"/>
</dbReference>
<comment type="caution">
    <text evidence="3">The sequence shown here is derived from an EMBL/GenBank/DDBJ whole genome shotgun (WGS) entry which is preliminary data.</text>
</comment>
<dbReference type="Pfam" id="PF01636">
    <property type="entry name" value="APH"/>
    <property type="match status" value="1"/>
</dbReference>
<keyword evidence="4" id="KW-1185">Reference proteome</keyword>
<accession>A0A2B7X2Q6</accession>
<evidence type="ECO:0000313" key="3">
    <source>
        <dbReference type="EMBL" id="PGH03336.1"/>
    </source>
</evidence>
<evidence type="ECO:0000313" key="4">
    <source>
        <dbReference type="Proteomes" id="UP000224634"/>
    </source>
</evidence>
<dbReference type="EMBL" id="PDNA01000212">
    <property type="protein sequence ID" value="PGH03336.1"/>
    <property type="molecule type" value="Genomic_DNA"/>
</dbReference>
<dbReference type="OrthoDB" id="5412996at2759"/>